<gene>
    <name evidence="1" type="ORF">NCTC11807_02371</name>
</gene>
<dbReference type="GO" id="GO:0016787">
    <property type="term" value="F:hydrolase activity"/>
    <property type="evidence" value="ECO:0007669"/>
    <property type="project" value="UniProtKB-KW"/>
</dbReference>
<proteinExistence type="predicted"/>
<sequence>MNYRIDSYFDNIRKEVFSGSGHTPHIEEAEKFLNVYLDFIEQEES</sequence>
<dbReference type="InterPro" id="IPR029058">
    <property type="entry name" value="AB_hydrolase_fold"/>
</dbReference>
<keyword evidence="2" id="KW-1185">Reference proteome</keyword>
<dbReference type="SUPFAM" id="SSF53474">
    <property type="entry name" value="alpha/beta-Hydrolases"/>
    <property type="match status" value="1"/>
</dbReference>
<reference evidence="1 2" key="1">
    <citation type="submission" date="2018-06" db="EMBL/GenBank/DDBJ databases">
        <authorList>
            <consortium name="Pathogen Informatics"/>
            <person name="Doyle S."/>
        </authorList>
    </citation>
    <scope>NUCLEOTIDE SEQUENCE [LARGE SCALE GENOMIC DNA]</scope>
    <source>
        <strain evidence="1 2">NCTC11807</strain>
    </source>
</reference>
<keyword evidence="1" id="KW-0378">Hydrolase</keyword>
<accession>A0A380HBF8</accession>
<dbReference type="Proteomes" id="UP000255425">
    <property type="component" value="Unassembled WGS sequence"/>
</dbReference>
<protein>
    <submittedName>
        <fullName evidence="1">Alpha/beta hydrolase</fullName>
    </submittedName>
</protein>
<organism evidence="1 2">
    <name type="scientific">Staphylococcus saccharolyticus</name>
    <dbReference type="NCBI Taxonomy" id="33028"/>
    <lineage>
        <taxon>Bacteria</taxon>
        <taxon>Bacillati</taxon>
        <taxon>Bacillota</taxon>
        <taxon>Bacilli</taxon>
        <taxon>Bacillales</taxon>
        <taxon>Staphylococcaceae</taxon>
        <taxon>Staphylococcus</taxon>
    </lineage>
</organism>
<evidence type="ECO:0000313" key="1">
    <source>
        <dbReference type="EMBL" id="SUM73943.1"/>
    </source>
</evidence>
<dbReference type="EMBL" id="UHDZ01000001">
    <property type="protein sequence ID" value="SUM73943.1"/>
    <property type="molecule type" value="Genomic_DNA"/>
</dbReference>
<dbReference type="AlphaFoldDB" id="A0A380HBF8"/>
<evidence type="ECO:0000313" key="2">
    <source>
        <dbReference type="Proteomes" id="UP000255425"/>
    </source>
</evidence>
<dbReference type="Gene3D" id="3.40.50.1820">
    <property type="entry name" value="alpha/beta hydrolase"/>
    <property type="match status" value="1"/>
</dbReference>
<name>A0A380HBF8_9STAP</name>